<keyword evidence="3" id="KW-1185">Reference proteome</keyword>
<sequence length="167" mass="16918">MHGVQHDEGDVVLAAARLAAYSSPRIACLGYRRVHKASRNHHSRFLHGTHGARDAMTRTGSDRRWPQRPVLAAAPRGCGRICPPAPAGGPPAGVGRADHGRAGIDRACVSAAADAGRRGAQRPARASPLPAAPPPPAAPVGRRAAAGGAVPRRPPPAGVVAGLAVAG</sequence>
<feature type="compositionally biased region" description="Low complexity" evidence="1">
    <location>
        <begin position="158"/>
        <end position="167"/>
    </location>
</feature>
<evidence type="ECO:0000256" key="1">
    <source>
        <dbReference type="SAM" id="MobiDB-lite"/>
    </source>
</evidence>
<dbReference type="AlphaFoldDB" id="A0A1X6PAC4"/>
<protein>
    <submittedName>
        <fullName evidence="2">Uncharacterized protein</fullName>
    </submittedName>
</protein>
<organism evidence="2 3">
    <name type="scientific">Porphyra umbilicalis</name>
    <name type="common">Purple laver</name>
    <name type="synonym">Red alga</name>
    <dbReference type="NCBI Taxonomy" id="2786"/>
    <lineage>
        <taxon>Eukaryota</taxon>
        <taxon>Rhodophyta</taxon>
        <taxon>Bangiophyceae</taxon>
        <taxon>Bangiales</taxon>
        <taxon>Bangiaceae</taxon>
        <taxon>Porphyra</taxon>
    </lineage>
</organism>
<gene>
    <name evidence="2" type="ORF">BU14_0131s0024</name>
</gene>
<accession>A0A1X6PAC4</accession>
<proteinExistence type="predicted"/>
<dbReference type="Proteomes" id="UP000218209">
    <property type="component" value="Unassembled WGS sequence"/>
</dbReference>
<evidence type="ECO:0000313" key="3">
    <source>
        <dbReference type="Proteomes" id="UP000218209"/>
    </source>
</evidence>
<feature type="region of interest" description="Disordered" evidence="1">
    <location>
        <begin position="112"/>
        <end position="167"/>
    </location>
</feature>
<dbReference type="EMBL" id="KV918827">
    <property type="protein sequence ID" value="OSX77841.1"/>
    <property type="molecule type" value="Genomic_DNA"/>
</dbReference>
<feature type="compositionally biased region" description="Low complexity" evidence="1">
    <location>
        <begin position="139"/>
        <end position="151"/>
    </location>
</feature>
<name>A0A1X6PAC4_PORUM</name>
<reference evidence="2 3" key="1">
    <citation type="submission" date="2017-03" db="EMBL/GenBank/DDBJ databases">
        <title>WGS assembly of Porphyra umbilicalis.</title>
        <authorList>
            <person name="Brawley S.H."/>
            <person name="Blouin N.A."/>
            <person name="Ficko-Blean E."/>
            <person name="Wheeler G.L."/>
            <person name="Lohr M."/>
            <person name="Goodson H.V."/>
            <person name="Jenkins J.W."/>
            <person name="Blaby-Haas C.E."/>
            <person name="Helliwell K.E."/>
            <person name="Chan C."/>
            <person name="Marriage T."/>
            <person name="Bhattacharya D."/>
            <person name="Klein A.S."/>
            <person name="Badis Y."/>
            <person name="Brodie J."/>
            <person name="Cao Y."/>
            <person name="Collen J."/>
            <person name="Dittami S.M."/>
            <person name="Gachon C.M."/>
            <person name="Green B.R."/>
            <person name="Karpowicz S."/>
            <person name="Kim J.W."/>
            <person name="Kudahl U."/>
            <person name="Lin S."/>
            <person name="Michel G."/>
            <person name="Mittag M."/>
            <person name="Olson B.J."/>
            <person name="Pangilinan J."/>
            <person name="Peng Y."/>
            <person name="Qiu H."/>
            <person name="Shu S."/>
            <person name="Singer J.T."/>
            <person name="Smith A.G."/>
            <person name="Sprecher B.N."/>
            <person name="Wagner V."/>
            <person name="Wang W."/>
            <person name="Wang Z.-Y."/>
            <person name="Yan J."/>
            <person name="Yarish C."/>
            <person name="Zoeuner-Riek S."/>
            <person name="Zhuang Y."/>
            <person name="Zou Y."/>
            <person name="Lindquist E.A."/>
            <person name="Grimwood J."/>
            <person name="Barry K."/>
            <person name="Rokhsar D.S."/>
            <person name="Schmutz J."/>
            <person name="Stiller J.W."/>
            <person name="Grossman A.R."/>
            <person name="Prochnik S.E."/>
        </authorList>
    </citation>
    <scope>NUCLEOTIDE SEQUENCE [LARGE SCALE GENOMIC DNA]</scope>
    <source>
        <strain evidence="2">4086291</strain>
    </source>
</reference>
<evidence type="ECO:0000313" key="2">
    <source>
        <dbReference type="EMBL" id="OSX77841.1"/>
    </source>
</evidence>